<dbReference type="Pfam" id="PF07022">
    <property type="entry name" value="Phage_CI_repr"/>
    <property type="match status" value="1"/>
</dbReference>
<dbReference type="Gene3D" id="1.10.260.40">
    <property type="entry name" value="lambda repressor-like DNA-binding domains"/>
    <property type="match status" value="1"/>
</dbReference>
<sequence>MNKKNIAERLRVVMKNQNIKKYSPIAASLNVDESTISRWQTTGNISLSNAIKISEELDVSLDWLLLGRGTTLQHKHFSASENEINVIMNMRKIDEQCATQVDNLLTTLLKR</sequence>
<organism evidence="2 3">
    <name type="scientific">Marinibactrum halimedae</name>
    <dbReference type="NCBI Taxonomy" id="1444977"/>
    <lineage>
        <taxon>Bacteria</taxon>
        <taxon>Pseudomonadati</taxon>
        <taxon>Pseudomonadota</taxon>
        <taxon>Gammaproteobacteria</taxon>
        <taxon>Cellvibrionales</taxon>
        <taxon>Cellvibrionaceae</taxon>
        <taxon>Marinibactrum</taxon>
    </lineage>
</organism>
<dbReference type="Proteomes" id="UP001156870">
    <property type="component" value="Unassembled WGS sequence"/>
</dbReference>
<proteinExistence type="predicted"/>
<dbReference type="SMART" id="SM00530">
    <property type="entry name" value="HTH_XRE"/>
    <property type="match status" value="1"/>
</dbReference>
<dbReference type="SUPFAM" id="SSF47413">
    <property type="entry name" value="lambda repressor-like DNA-binding domains"/>
    <property type="match status" value="1"/>
</dbReference>
<evidence type="ECO:0000313" key="3">
    <source>
        <dbReference type="Proteomes" id="UP001156870"/>
    </source>
</evidence>
<protein>
    <recommendedName>
        <fullName evidence="1">HTH cro/C1-type domain-containing protein</fullName>
    </recommendedName>
</protein>
<dbReference type="InterPro" id="IPR001387">
    <property type="entry name" value="Cro/C1-type_HTH"/>
</dbReference>
<dbReference type="GO" id="GO:0003677">
    <property type="term" value="F:DNA binding"/>
    <property type="evidence" value="ECO:0007669"/>
    <property type="project" value="InterPro"/>
</dbReference>
<dbReference type="InterPro" id="IPR010744">
    <property type="entry name" value="Phage_CI_N"/>
</dbReference>
<dbReference type="GO" id="GO:0045892">
    <property type="term" value="P:negative regulation of DNA-templated transcription"/>
    <property type="evidence" value="ECO:0007669"/>
    <property type="project" value="InterPro"/>
</dbReference>
<dbReference type="AlphaFoldDB" id="A0AA37T3Q7"/>
<dbReference type="RefSeq" id="WP_232594666.1">
    <property type="nucleotide sequence ID" value="NZ_BSPD01000054.1"/>
</dbReference>
<evidence type="ECO:0000313" key="2">
    <source>
        <dbReference type="EMBL" id="GLS26474.1"/>
    </source>
</evidence>
<dbReference type="InterPro" id="IPR010982">
    <property type="entry name" value="Lambda_DNA-bd_dom_sf"/>
</dbReference>
<keyword evidence="3" id="KW-1185">Reference proteome</keyword>
<comment type="caution">
    <text evidence="2">The sequence shown here is derived from an EMBL/GenBank/DDBJ whole genome shotgun (WGS) entry which is preliminary data.</text>
</comment>
<reference evidence="2 3" key="1">
    <citation type="journal article" date="2014" name="Int. J. Syst. Evol. Microbiol.">
        <title>Complete genome sequence of Corynebacterium casei LMG S-19264T (=DSM 44701T), isolated from a smear-ripened cheese.</title>
        <authorList>
            <consortium name="US DOE Joint Genome Institute (JGI-PGF)"/>
            <person name="Walter F."/>
            <person name="Albersmeier A."/>
            <person name="Kalinowski J."/>
            <person name="Ruckert C."/>
        </authorList>
    </citation>
    <scope>NUCLEOTIDE SEQUENCE [LARGE SCALE GENOMIC DNA]</scope>
    <source>
        <strain evidence="2 3">NBRC 110095</strain>
    </source>
</reference>
<evidence type="ECO:0000259" key="1">
    <source>
        <dbReference type="PROSITE" id="PS50943"/>
    </source>
</evidence>
<gene>
    <name evidence="2" type="ORF">GCM10007877_21900</name>
</gene>
<name>A0AA37T3Q7_9GAMM</name>
<accession>A0AA37T3Q7</accession>
<dbReference type="CDD" id="cd00093">
    <property type="entry name" value="HTH_XRE"/>
    <property type="match status" value="1"/>
</dbReference>
<feature type="domain" description="HTH cro/C1-type" evidence="1">
    <location>
        <begin position="26"/>
        <end position="64"/>
    </location>
</feature>
<dbReference type="PROSITE" id="PS50943">
    <property type="entry name" value="HTH_CROC1"/>
    <property type="match status" value="1"/>
</dbReference>
<dbReference type="EMBL" id="BSPD01000054">
    <property type="protein sequence ID" value="GLS26474.1"/>
    <property type="molecule type" value="Genomic_DNA"/>
</dbReference>